<dbReference type="Proteomes" id="UP000007174">
    <property type="component" value="Unassembled WGS sequence"/>
</dbReference>
<sequence>HALSIANRAIGCARCGNSNIDYTETSQTTVLLLSRAANFLLALSLQLFYGLLPRRRTILCGQLKYNYLFSFVRTGRAHTALYKHLIHPASMISRHNARWWEKEVPHKITIVSSRCMFLQNIDKKYSRISCLR</sequence>
<evidence type="ECO:0000313" key="2">
    <source>
        <dbReference type="Proteomes" id="UP000007174"/>
    </source>
</evidence>
<reference evidence="2" key="1">
    <citation type="journal article" date="2012" name="Nat. Genet.">
        <title>Lifestyle transitions in plant pathogenic Colletotrichum fungi deciphered by genome and transcriptome analyses.</title>
        <authorList>
            <person name="O'Connell R.J."/>
            <person name="Thon M.R."/>
            <person name="Hacquard S."/>
            <person name="Amyotte S.G."/>
            <person name="Kleemann J."/>
            <person name="Torres M.F."/>
            <person name="Damm U."/>
            <person name="Buiate E.A."/>
            <person name="Epstein L."/>
            <person name="Alkan N."/>
            <person name="Altmueller J."/>
            <person name="Alvarado-Balderrama L."/>
            <person name="Bauser C.A."/>
            <person name="Becker C."/>
            <person name="Birren B.W."/>
            <person name="Chen Z."/>
            <person name="Choi J."/>
            <person name="Crouch J.A."/>
            <person name="Duvick J.P."/>
            <person name="Farman M.A."/>
            <person name="Gan P."/>
            <person name="Heiman D."/>
            <person name="Henrissat B."/>
            <person name="Howard R.J."/>
            <person name="Kabbage M."/>
            <person name="Koch C."/>
            <person name="Kracher B."/>
            <person name="Kubo Y."/>
            <person name="Law A.D."/>
            <person name="Lebrun M.-H."/>
            <person name="Lee Y.-H."/>
            <person name="Miyara I."/>
            <person name="Moore N."/>
            <person name="Neumann U."/>
            <person name="Nordstroem K."/>
            <person name="Panaccione D.G."/>
            <person name="Panstruga R."/>
            <person name="Place M."/>
            <person name="Proctor R.H."/>
            <person name="Prusky D."/>
            <person name="Rech G."/>
            <person name="Reinhardt R."/>
            <person name="Rollins J.A."/>
            <person name="Rounsley S."/>
            <person name="Schardl C.L."/>
            <person name="Schwartz D.C."/>
            <person name="Shenoy N."/>
            <person name="Shirasu K."/>
            <person name="Sikhakolli U.R."/>
            <person name="Stueber K."/>
            <person name="Sukno S.A."/>
            <person name="Sweigard J.A."/>
            <person name="Takano Y."/>
            <person name="Takahara H."/>
            <person name="Trail F."/>
            <person name="van der Does H.C."/>
            <person name="Voll L.M."/>
            <person name="Will I."/>
            <person name="Young S."/>
            <person name="Zeng Q."/>
            <person name="Zhang J."/>
            <person name="Zhou S."/>
            <person name="Dickman M.B."/>
            <person name="Schulze-Lefert P."/>
            <person name="Ver Loren van Themaat E."/>
            <person name="Ma L.-J."/>
            <person name="Vaillancourt L.J."/>
        </authorList>
    </citation>
    <scope>NUCLEOTIDE SEQUENCE [LARGE SCALE GENOMIC DNA]</scope>
    <source>
        <strain evidence="2">IMI 349063</strain>
    </source>
</reference>
<name>H1VU32_COLHI</name>
<proteinExistence type="predicted"/>
<dbReference type="HOGENOM" id="CLU_1922042_0_0_1"/>
<feature type="non-terminal residue" evidence="1">
    <location>
        <position position="1"/>
    </location>
</feature>
<dbReference type="AlphaFoldDB" id="H1VU32"/>
<dbReference type="EMBL" id="CACQ02006339">
    <property type="protein sequence ID" value="CCF43740.1"/>
    <property type="molecule type" value="Genomic_DNA"/>
</dbReference>
<protein>
    <submittedName>
        <fullName evidence="1">Uncharacterized protein</fullName>
    </submittedName>
</protein>
<accession>H1VU32</accession>
<evidence type="ECO:0000313" key="1">
    <source>
        <dbReference type="EMBL" id="CCF43740.1"/>
    </source>
</evidence>
<gene>
    <name evidence="1" type="ORF">CH063_13359</name>
</gene>
<organism evidence="1 2">
    <name type="scientific">Colletotrichum higginsianum (strain IMI 349063)</name>
    <name type="common">Crucifer anthracnose fungus</name>
    <dbReference type="NCBI Taxonomy" id="759273"/>
    <lineage>
        <taxon>Eukaryota</taxon>
        <taxon>Fungi</taxon>
        <taxon>Dikarya</taxon>
        <taxon>Ascomycota</taxon>
        <taxon>Pezizomycotina</taxon>
        <taxon>Sordariomycetes</taxon>
        <taxon>Hypocreomycetidae</taxon>
        <taxon>Glomerellales</taxon>
        <taxon>Glomerellaceae</taxon>
        <taxon>Colletotrichum</taxon>
        <taxon>Colletotrichum destructivum species complex</taxon>
    </lineage>
</organism>